<dbReference type="GO" id="GO:0004984">
    <property type="term" value="F:olfactory receptor activity"/>
    <property type="evidence" value="ECO:0007669"/>
    <property type="project" value="InterPro"/>
</dbReference>
<dbReference type="FunCoup" id="A0A6P7XLJ1">
    <property type="interactions" value="831"/>
</dbReference>
<feature type="transmembrane region" description="Helical" evidence="12">
    <location>
        <begin position="105"/>
        <end position="123"/>
    </location>
</feature>
<feature type="domain" description="G-protein coupled receptors family 1 profile" evidence="13">
    <location>
        <begin position="44"/>
        <end position="293"/>
    </location>
</feature>
<evidence type="ECO:0000256" key="11">
    <source>
        <dbReference type="RuleBase" id="RU000688"/>
    </source>
</evidence>
<keyword evidence="7 11" id="KW-0297">G-protein coupled receptor</keyword>
<feature type="transmembrane region" description="Helical" evidence="12">
    <location>
        <begin position="143"/>
        <end position="165"/>
    </location>
</feature>
<name>A0A6P7XLJ1_9AMPH</name>
<dbReference type="InterPro" id="IPR000276">
    <property type="entry name" value="GPCR_Rhodpsn"/>
</dbReference>
<keyword evidence="14" id="KW-1185">Reference proteome</keyword>
<evidence type="ECO:0000256" key="7">
    <source>
        <dbReference type="ARBA" id="ARBA00023040"/>
    </source>
</evidence>
<evidence type="ECO:0000256" key="3">
    <source>
        <dbReference type="ARBA" id="ARBA00022606"/>
    </source>
</evidence>
<evidence type="ECO:0000256" key="5">
    <source>
        <dbReference type="ARBA" id="ARBA00022725"/>
    </source>
</evidence>
<evidence type="ECO:0000256" key="2">
    <source>
        <dbReference type="ARBA" id="ARBA00022475"/>
    </source>
</evidence>
<dbReference type="GO" id="GO:0004930">
    <property type="term" value="F:G protein-coupled receptor activity"/>
    <property type="evidence" value="ECO:0007669"/>
    <property type="project" value="UniProtKB-KW"/>
</dbReference>
<keyword evidence="8 12" id="KW-0472">Membrane</keyword>
<dbReference type="Pfam" id="PF13853">
    <property type="entry name" value="7tm_4"/>
    <property type="match status" value="1"/>
</dbReference>
<keyword evidence="5 12" id="KW-0552">Olfaction</keyword>
<keyword evidence="2 12" id="KW-1003">Cell membrane</keyword>
<dbReference type="InterPro" id="IPR000725">
    <property type="entry name" value="Olfact_rcpt"/>
</dbReference>
<evidence type="ECO:0000256" key="8">
    <source>
        <dbReference type="ARBA" id="ARBA00023136"/>
    </source>
</evidence>
<feature type="transmembrane region" description="Helical" evidence="12">
    <location>
        <begin position="63"/>
        <end position="85"/>
    </location>
</feature>
<dbReference type="InParanoid" id="A0A6P7XLJ1"/>
<keyword evidence="10 11" id="KW-0807">Transducer</keyword>
<evidence type="ECO:0000256" key="12">
    <source>
        <dbReference type="RuleBase" id="RU363047"/>
    </source>
</evidence>
<keyword evidence="4 11" id="KW-0812">Transmembrane</keyword>
<feature type="transmembrane region" description="Helical" evidence="12">
    <location>
        <begin position="200"/>
        <end position="224"/>
    </location>
</feature>
<feature type="transmembrane region" description="Helical" evidence="12">
    <location>
        <begin position="28"/>
        <end position="51"/>
    </location>
</feature>
<organism evidence="14 15">
    <name type="scientific">Microcaecilia unicolor</name>
    <dbReference type="NCBI Taxonomy" id="1415580"/>
    <lineage>
        <taxon>Eukaryota</taxon>
        <taxon>Metazoa</taxon>
        <taxon>Chordata</taxon>
        <taxon>Craniata</taxon>
        <taxon>Vertebrata</taxon>
        <taxon>Euteleostomi</taxon>
        <taxon>Amphibia</taxon>
        <taxon>Gymnophiona</taxon>
        <taxon>Siphonopidae</taxon>
        <taxon>Microcaecilia</taxon>
    </lineage>
</organism>
<dbReference type="SUPFAM" id="SSF81321">
    <property type="entry name" value="Family A G protein-coupled receptor-like"/>
    <property type="match status" value="1"/>
</dbReference>
<dbReference type="GO" id="GO:0005886">
    <property type="term" value="C:plasma membrane"/>
    <property type="evidence" value="ECO:0007669"/>
    <property type="project" value="UniProtKB-SubCell"/>
</dbReference>
<dbReference type="PANTHER" id="PTHR26453">
    <property type="entry name" value="OLFACTORY RECEPTOR"/>
    <property type="match status" value="1"/>
</dbReference>
<protein>
    <recommendedName>
        <fullName evidence="12">Olfactory receptor</fullName>
    </recommendedName>
</protein>
<dbReference type="Gene3D" id="1.20.1070.10">
    <property type="entry name" value="Rhodopsin 7-helix transmembrane proteins"/>
    <property type="match status" value="1"/>
</dbReference>
<keyword evidence="3 12" id="KW-0716">Sensory transduction</keyword>
<reference evidence="15" key="1">
    <citation type="submission" date="2025-08" db="UniProtKB">
        <authorList>
            <consortium name="RefSeq"/>
        </authorList>
    </citation>
    <scope>IDENTIFICATION</scope>
</reference>
<dbReference type="PRINTS" id="PR00245">
    <property type="entry name" value="OLFACTORYR"/>
</dbReference>
<dbReference type="PRINTS" id="PR00237">
    <property type="entry name" value="GPCRRHODOPSN"/>
</dbReference>
<feature type="transmembrane region" description="Helical" evidence="12">
    <location>
        <begin position="245"/>
        <end position="264"/>
    </location>
</feature>
<dbReference type="Proteomes" id="UP000515156">
    <property type="component" value="Chromosome 3"/>
</dbReference>
<dbReference type="KEGG" id="muo:115465275"/>
<evidence type="ECO:0000256" key="9">
    <source>
        <dbReference type="ARBA" id="ARBA00023170"/>
    </source>
</evidence>
<accession>A0A6P7XLJ1</accession>
<dbReference type="FunFam" id="1.20.1070.10:FF:000005">
    <property type="entry name" value="Olfactory receptor"/>
    <property type="match status" value="1"/>
</dbReference>
<evidence type="ECO:0000256" key="4">
    <source>
        <dbReference type="ARBA" id="ARBA00022692"/>
    </source>
</evidence>
<comment type="similarity">
    <text evidence="11">Belongs to the G-protein coupled receptor 1 family.</text>
</comment>
<gene>
    <name evidence="15" type="primary">LOC115465275</name>
</gene>
<evidence type="ECO:0000313" key="15">
    <source>
        <dbReference type="RefSeq" id="XP_030051535.1"/>
    </source>
</evidence>
<dbReference type="CDD" id="cd15225">
    <property type="entry name" value="7tmA_OR10A-like"/>
    <property type="match status" value="1"/>
</dbReference>
<keyword evidence="6 12" id="KW-1133">Transmembrane helix</keyword>
<dbReference type="GeneID" id="115465275"/>
<proteinExistence type="inferred from homology"/>
<dbReference type="PROSITE" id="PS00237">
    <property type="entry name" value="G_PROTEIN_RECEP_F1_1"/>
    <property type="match status" value="1"/>
</dbReference>
<dbReference type="AlphaFoldDB" id="A0A6P7XLJ1"/>
<dbReference type="RefSeq" id="XP_030051535.1">
    <property type="nucleotide sequence ID" value="XM_030195675.1"/>
</dbReference>
<keyword evidence="9 11" id="KW-0675">Receptor</keyword>
<evidence type="ECO:0000313" key="14">
    <source>
        <dbReference type="Proteomes" id="UP000515156"/>
    </source>
</evidence>
<comment type="subcellular location">
    <subcellularLocation>
        <location evidence="1 12">Cell membrane</location>
        <topology evidence="1 12">Multi-pass membrane protein</topology>
    </subcellularLocation>
</comment>
<evidence type="ECO:0000256" key="6">
    <source>
        <dbReference type="ARBA" id="ARBA00022989"/>
    </source>
</evidence>
<evidence type="ECO:0000256" key="1">
    <source>
        <dbReference type="ARBA" id="ARBA00004651"/>
    </source>
</evidence>
<evidence type="ECO:0000256" key="10">
    <source>
        <dbReference type="ARBA" id="ARBA00023224"/>
    </source>
</evidence>
<feature type="transmembrane region" description="Helical" evidence="12">
    <location>
        <begin position="276"/>
        <end position="295"/>
    </location>
</feature>
<evidence type="ECO:0000259" key="13">
    <source>
        <dbReference type="PROSITE" id="PS50262"/>
    </source>
</evidence>
<dbReference type="PROSITE" id="PS50262">
    <property type="entry name" value="G_PROTEIN_RECEP_F1_2"/>
    <property type="match status" value="1"/>
</dbReference>
<dbReference type="OrthoDB" id="6147321at2759"/>
<sequence>MRKMQRSNQSSVTEFILLGVSDKPWMNILLFILFLIIYMIALVGNLILITVSRLDSRLHTPMYFFLSNLSFLDICYTSSIVPKMLETFLAKKKTILFRDCAAQMYIYLSLGETECILLAVMAYDRYVAICHPLRYTIIMNWRVCIIIAVGTWTGGFLLSIVHVAFTLTMPMCGHNVINHFLCEVPAVLSLACVDTFINEIVIFVVGVLILLIPVFLIFLTYIYIISTIMKISSADGRSKAFSTCTSHLTVVTIFYGTAIFMYMAPKSSHSPDKDKMISVFYLIITPMLNPLIYSLRNQEVKGALRKITRKLGRQ</sequence>
<dbReference type="InterPro" id="IPR017452">
    <property type="entry name" value="GPCR_Rhodpsn_7TM"/>
</dbReference>